<evidence type="ECO:0008006" key="6">
    <source>
        <dbReference type="Google" id="ProtNLM"/>
    </source>
</evidence>
<feature type="transmembrane region" description="Helical" evidence="2">
    <location>
        <begin position="74"/>
        <end position="95"/>
    </location>
</feature>
<evidence type="ECO:0000256" key="2">
    <source>
        <dbReference type="SAM" id="Phobius"/>
    </source>
</evidence>
<evidence type="ECO:0000313" key="5">
    <source>
        <dbReference type="Proteomes" id="UP001233999"/>
    </source>
</evidence>
<protein>
    <recommendedName>
        <fullName evidence="6">Vesicular, overexpressed in cancer, prosurvival protein 1</fullName>
    </recommendedName>
</protein>
<proteinExistence type="predicted"/>
<reference evidence="4" key="2">
    <citation type="submission" date="2023-05" db="EMBL/GenBank/DDBJ databases">
        <authorList>
            <person name="Fouks B."/>
        </authorList>
    </citation>
    <scope>NUCLEOTIDE SEQUENCE</scope>
    <source>
        <strain evidence="4">Stay&amp;Tobe</strain>
        <tissue evidence="4">Testes</tissue>
    </source>
</reference>
<keyword evidence="2" id="KW-0812">Transmembrane</keyword>
<feature type="compositionally biased region" description="Pro residues" evidence="1">
    <location>
        <begin position="150"/>
        <end position="159"/>
    </location>
</feature>
<feature type="compositionally biased region" description="Polar residues" evidence="1">
    <location>
        <begin position="140"/>
        <end position="149"/>
    </location>
</feature>
<comment type="caution">
    <text evidence="4">The sequence shown here is derived from an EMBL/GenBank/DDBJ whole genome shotgun (WGS) entry which is preliminary data.</text>
</comment>
<evidence type="ECO:0000256" key="1">
    <source>
        <dbReference type="SAM" id="MobiDB-lite"/>
    </source>
</evidence>
<feature type="chain" id="PRO_5042082864" description="Vesicular, overexpressed in cancer, prosurvival protein 1" evidence="3">
    <location>
        <begin position="19"/>
        <end position="159"/>
    </location>
</feature>
<name>A0AAD8EMY0_DIPPU</name>
<dbReference type="EMBL" id="JASPKZ010002315">
    <property type="protein sequence ID" value="KAJ9595769.1"/>
    <property type="molecule type" value="Genomic_DNA"/>
</dbReference>
<evidence type="ECO:0000313" key="4">
    <source>
        <dbReference type="EMBL" id="KAJ9595769.1"/>
    </source>
</evidence>
<keyword evidence="2" id="KW-1133">Transmembrane helix</keyword>
<feature type="signal peptide" evidence="3">
    <location>
        <begin position="1"/>
        <end position="18"/>
    </location>
</feature>
<keyword evidence="3" id="KW-0732">Signal</keyword>
<organism evidence="4 5">
    <name type="scientific">Diploptera punctata</name>
    <name type="common">Pacific beetle cockroach</name>
    <dbReference type="NCBI Taxonomy" id="6984"/>
    <lineage>
        <taxon>Eukaryota</taxon>
        <taxon>Metazoa</taxon>
        <taxon>Ecdysozoa</taxon>
        <taxon>Arthropoda</taxon>
        <taxon>Hexapoda</taxon>
        <taxon>Insecta</taxon>
        <taxon>Pterygota</taxon>
        <taxon>Neoptera</taxon>
        <taxon>Polyneoptera</taxon>
        <taxon>Dictyoptera</taxon>
        <taxon>Blattodea</taxon>
        <taxon>Blaberoidea</taxon>
        <taxon>Blaberidae</taxon>
        <taxon>Diplopterinae</taxon>
        <taxon>Diploptera</taxon>
    </lineage>
</organism>
<evidence type="ECO:0000256" key="3">
    <source>
        <dbReference type="SAM" id="SignalP"/>
    </source>
</evidence>
<gene>
    <name evidence="4" type="ORF">L9F63_013013</name>
</gene>
<keyword evidence="5" id="KW-1185">Reference proteome</keyword>
<dbReference type="AlphaFoldDB" id="A0AAD8EMY0"/>
<reference evidence="4" key="1">
    <citation type="journal article" date="2023" name="IScience">
        <title>Live-bearing cockroach genome reveals convergent evolutionary mechanisms linked to viviparity in insects and beyond.</title>
        <authorList>
            <person name="Fouks B."/>
            <person name="Harrison M.C."/>
            <person name="Mikhailova A.A."/>
            <person name="Marchal E."/>
            <person name="English S."/>
            <person name="Carruthers M."/>
            <person name="Jennings E.C."/>
            <person name="Chiamaka E.L."/>
            <person name="Frigard R.A."/>
            <person name="Pippel M."/>
            <person name="Attardo G.M."/>
            <person name="Benoit J.B."/>
            <person name="Bornberg-Bauer E."/>
            <person name="Tobe S.S."/>
        </authorList>
    </citation>
    <scope>NUCLEOTIDE SEQUENCE</scope>
    <source>
        <strain evidence="4">Stay&amp;Tobe</strain>
    </source>
</reference>
<accession>A0AAD8EMY0</accession>
<sequence length="159" mass="18458">MLFTTCLWAVFLTHFTQAGEDITTYCCDTKDGCCGPEWDLHCCNFVSKICCYRDQRIHALRHHNHRHWGWDHHWVQVVIYFMMFTLIITGLLLCCKGRRRQADYKILSGSSHPAYPTAPVQQNFPADEYPLIDYQTGQPQGHSLNSNQRAPPPPYFHTA</sequence>
<keyword evidence="2" id="KW-0472">Membrane</keyword>
<dbReference type="Proteomes" id="UP001233999">
    <property type="component" value="Unassembled WGS sequence"/>
</dbReference>
<feature type="region of interest" description="Disordered" evidence="1">
    <location>
        <begin position="140"/>
        <end position="159"/>
    </location>
</feature>